<evidence type="ECO:0000313" key="3">
    <source>
        <dbReference type="EMBL" id="TQM90678.1"/>
    </source>
</evidence>
<dbReference type="InterPro" id="IPR025508">
    <property type="entry name" value="DUF4395"/>
</dbReference>
<evidence type="ECO:0000256" key="1">
    <source>
        <dbReference type="SAM" id="Phobius"/>
    </source>
</evidence>
<keyword evidence="1" id="KW-1133">Transmembrane helix</keyword>
<evidence type="ECO:0000259" key="2">
    <source>
        <dbReference type="Pfam" id="PF14340"/>
    </source>
</evidence>
<comment type="caution">
    <text evidence="3">The sequence shown here is derived from an EMBL/GenBank/DDBJ whole genome shotgun (WGS) entry which is preliminary data.</text>
</comment>
<dbReference type="AlphaFoldDB" id="A0A543K6G8"/>
<protein>
    <submittedName>
        <fullName evidence="3">Uncharacterized protein DUF4395</fullName>
    </submittedName>
</protein>
<keyword evidence="1" id="KW-0472">Membrane</keyword>
<proteinExistence type="predicted"/>
<keyword evidence="1" id="KW-0812">Transmembrane</keyword>
<dbReference type="EMBL" id="VFPU01000003">
    <property type="protein sequence ID" value="TQM90678.1"/>
    <property type="molecule type" value="Genomic_DNA"/>
</dbReference>
<dbReference type="Pfam" id="PF14340">
    <property type="entry name" value="DUF4395"/>
    <property type="match status" value="1"/>
</dbReference>
<feature type="transmembrane region" description="Helical" evidence="1">
    <location>
        <begin position="112"/>
        <end position="145"/>
    </location>
</feature>
<dbReference type="Proteomes" id="UP000315133">
    <property type="component" value="Unassembled WGS sequence"/>
</dbReference>
<feature type="domain" description="DUF4395" evidence="2">
    <location>
        <begin position="11"/>
        <end position="147"/>
    </location>
</feature>
<reference evidence="3 4" key="1">
    <citation type="submission" date="2019-06" db="EMBL/GenBank/DDBJ databases">
        <title>Sequencing the genomes of 1000 actinobacteria strains.</title>
        <authorList>
            <person name="Klenk H.-P."/>
        </authorList>
    </citation>
    <scope>NUCLEOTIDE SEQUENCE [LARGE SCALE GENOMIC DNA]</scope>
    <source>
        <strain evidence="3 4">DSM 12362</strain>
    </source>
</reference>
<feature type="transmembrane region" description="Helical" evidence="1">
    <location>
        <begin position="14"/>
        <end position="33"/>
    </location>
</feature>
<name>A0A543K6G8_9MICO</name>
<keyword evidence="4" id="KW-1185">Reference proteome</keyword>
<sequence>MKMQSRFPAVVDDVTVRLIAGVVLVVVLASLALQQWWLFLPLAVDFTLRAALGPKASPVARFVSAVVRPRVTALPHPTAGTPKRFAAAIGATMTVAASVLWLAHLATGAGWLITGVVAIAVVMAVFPALEAFAGLCVGCVIFGWLMKAGVVPEDVCVECSTITARLSAAEPA</sequence>
<evidence type="ECO:0000313" key="4">
    <source>
        <dbReference type="Proteomes" id="UP000315133"/>
    </source>
</evidence>
<organism evidence="3 4">
    <name type="scientific">Ornithinimicrobium humiphilum</name>
    <dbReference type="NCBI Taxonomy" id="125288"/>
    <lineage>
        <taxon>Bacteria</taxon>
        <taxon>Bacillati</taxon>
        <taxon>Actinomycetota</taxon>
        <taxon>Actinomycetes</taxon>
        <taxon>Micrococcales</taxon>
        <taxon>Ornithinimicrobiaceae</taxon>
        <taxon>Ornithinimicrobium</taxon>
    </lineage>
</organism>
<gene>
    <name evidence="3" type="ORF">FB476_3060</name>
</gene>
<accession>A0A543K6G8</accession>